<reference evidence="1" key="1">
    <citation type="submission" date="2022-06" db="EMBL/GenBank/DDBJ databases">
        <title>A novel DMS-producing enzyme.</title>
        <authorList>
            <person name="Zhang Y."/>
        </authorList>
    </citation>
    <scope>NUCLEOTIDE SEQUENCE</scope>
    <source>
        <strain evidence="1">H10-59</strain>
    </source>
</reference>
<proteinExistence type="predicted"/>
<gene>
    <name evidence="1" type="ORF">NFG57_11120</name>
</gene>
<protein>
    <submittedName>
        <fullName evidence="1">Uncharacterized protein</fullName>
    </submittedName>
</protein>
<name>A0AAU7KP85_9GAMM</name>
<accession>A0AAU7KP85</accession>
<dbReference type="AlphaFoldDB" id="A0AAU7KP85"/>
<organism evidence="1">
    <name type="scientific">Halomonas sp. H10-59</name>
    <dbReference type="NCBI Taxonomy" id="2950874"/>
    <lineage>
        <taxon>Bacteria</taxon>
        <taxon>Pseudomonadati</taxon>
        <taxon>Pseudomonadota</taxon>
        <taxon>Gammaproteobacteria</taxon>
        <taxon>Oceanospirillales</taxon>
        <taxon>Halomonadaceae</taxon>
        <taxon>Halomonas</taxon>
    </lineage>
</organism>
<evidence type="ECO:0000313" key="1">
    <source>
        <dbReference type="EMBL" id="XBO73396.1"/>
    </source>
</evidence>
<sequence length="60" mass="7222">MTADTARRRLGLRPLIGEQWADKIITSEHRKRWLRKERWQRRKAMAAQSVTPPIEIWRAV</sequence>
<dbReference type="EMBL" id="CP098828">
    <property type="protein sequence ID" value="XBO73396.1"/>
    <property type="molecule type" value="Genomic_DNA"/>
</dbReference>
<dbReference type="RefSeq" id="WP_348814325.1">
    <property type="nucleotide sequence ID" value="NZ_CP098828.1"/>
</dbReference>